<keyword evidence="1" id="KW-1133">Transmembrane helix</keyword>
<sequence length="73" mass="7421">MFGLMSAGAIVADEVSPSLPSDTLITWATSNGESLNQVLATIAGLTPALLPVAVGCIAFRKGIGFLFSILRGA</sequence>
<dbReference type="Proteomes" id="UP000186015">
    <property type="component" value="Unassembled WGS sequence"/>
</dbReference>
<evidence type="ECO:0000256" key="1">
    <source>
        <dbReference type="SAM" id="Phobius"/>
    </source>
</evidence>
<evidence type="ECO:0000313" key="2">
    <source>
        <dbReference type="EMBL" id="SEL08722.1"/>
    </source>
</evidence>
<evidence type="ECO:0000313" key="3">
    <source>
        <dbReference type="Proteomes" id="UP000186015"/>
    </source>
</evidence>
<protein>
    <submittedName>
        <fullName evidence="2">Uncharacterized protein</fullName>
    </submittedName>
</protein>
<reference evidence="2 3" key="1">
    <citation type="submission" date="2016-10" db="EMBL/GenBank/DDBJ databases">
        <authorList>
            <person name="de Groot N.N."/>
        </authorList>
    </citation>
    <scope>NUCLEOTIDE SEQUENCE [LARGE SCALE GENOMIC DNA]</scope>
    <source>
        <strain evidence="2 3">KH2T6</strain>
    </source>
</reference>
<proteinExistence type="predicted"/>
<dbReference type="AlphaFoldDB" id="A0A1H7MC43"/>
<accession>A0A1H7MC43</accession>
<dbReference type="EMBL" id="FOAT01000011">
    <property type="protein sequence ID" value="SEL08722.1"/>
    <property type="molecule type" value="Genomic_DNA"/>
</dbReference>
<gene>
    <name evidence="2" type="ORF">SAMN05216469_11169</name>
</gene>
<feature type="transmembrane region" description="Helical" evidence="1">
    <location>
        <begin position="38"/>
        <end position="59"/>
    </location>
</feature>
<keyword evidence="1" id="KW-0472">Membrane</keyword>
<dbReference type="RefSeq" id="WP_074834123.1">
    <property type="nucleotide sequence ID" value="NZ_FOAT01000011.1"/>
</dbReference>
<name>A0A1H7MC43_RUMAL</name>
<organism evidence="2 3">
    <name type="scientific">Ruminococcus albus</name>
    <dbReference type="NCBI Taxonomy" id="1264"/>
    <lineage>
        <taxon>Bacteria</taxon>
        <taxon>Bacillati</taxon>
        <taxon>Bacillota</taxon>
        <taxon>Clostridia</taxon>
        <taxon>Eubacteriales</taxon>
        <taxon>Oscillospiraceae</taxon>
        <taxon>Ruminococcus</taxon>
    </lineage>
</organism>
<keyword evidence="1" id="KW-0812">Transmembrane</keyword>